<keyword evidence="10" id="KW-0833">Ubl conjugation pathway</keyword>
<evidence type="ECO:0000256" key="6">
    <source>
        <dbReference type="ARBA" id="ARBA00022679"/>
    </source>
</evidence>
<evidence type="ECO:0000256" key="2">
    <source>
        <dbReference type="ARBA" id="ARBA00001947"/>
    </source>
</evidence>
<dbReference type="GO" id="GO:0008270">
    <property type="term" value="F:zinc ion binding"/>
    <property type="evidence" value="ECO:0007669"/>
    <property type="project" value="UniProtKB-KW"/>
</dbReference>
<dbReference type="PROSITE" id="PS50089">
    <property type="entry name" value="ZF_RING_2"/>
    <property type="match status" value="1"/>
</dbReference>
<feature type="domain" description="RING-type" evidence="15">
    <location>
        <begin position="60"/>
        <end position="265"/>
    </location>
</feature>
<dbReference type="GO" id="GO:0061630">
    <property type="term" value="F:ubiquitin protein ligase activity"/>
    <property type="evidence" value="ECO:0007669"/>
    <property type="project" value="UniProtKB-EC"/>
</dbReference>
<evidence type="ECO:0000256" key="9">
    <source>
        <dbReference type="ARBA" id="ARBA00022771"/>
    </source>
</evidence>
<keyword evidence="17" id="KW-1185">Reference proteome</keyword>
<dbReference type="AlphaFoldDB" id="A0AAV6XE85"/>
<feature type="domain" description="RING-type" evidence="14">
    <location>
        <begin position="64"/>
        <end position="113"/>
    </location>
</feature>
<dbReference type="SMART" id="SM00647">
    <property type="entry name" value="IBR"/>
    <property type="match status" value="1"/>
</dbReference>
<protein>
    <recommendedName>
        <fullName evidence="5">RBR-type E3 ubiquitin transferase</fullName>
        <ecNumber evidence="5">2.3.2.31</ecNumber>
    </recommendedName>
</protein>
<dbReference type="Pfam" id="PF01485">
    <property type="entry name" value="IBR"/>
    <property type="match status" value="1"/>
</dbReference>
<dbReference type="GO" id="GO:0016567">
    <property type="term" value="P:protein ubiquitination"/>
    <property type="evidence" value="ECO:0007669"/>
    <property type="project" value="InterPro"/>
</dbReference>
<keyword evidence="8" id="KW-0677">Repeat</keyword>
<keyword evidence="11" id="KW-0862">Zinc</keyword>
<evidence type="ECO:0000313" key="16">
    <source>
        <dbReference type="EMBL" id="KAG8379610.1"/>
    </source>
</evidence>
<dbReference type="InterPro" id="IPR018957">
    <property type="entry name" value="Znf_C3HC4_RING-type"/>
</dbReference>
<dbReference type="SUPFAM" id="SSF57850">
    <property type="entry name" value="RING/U-box"/>
    <property type="match status" value="2"/>
</dbReference>
<reference evidence="16" key="1">
    <citation type="submission" date="2019-10" db="EMBL/GenBank/DDBJ databases">
        <authorList>
            <person name="Zhang R."/>
            <person name="Pan Y."/>
            <person name="Wang J."/>
            <person name="Ma R."/>
            <person name="Yu S."/>
        </authorList>
    </citation>
    <scope>NUCLEOTIDE SEQUENCE</scope>
    <source>
        <strain evidence="16">LA-IB0</strain>
        <tissue evidence="16">Leaf</tissue>
    </source>
</reference>
<gene>
    <name evidence="16" type="ORF">BUALT_Bualt07G0106700</name>
</gene>
<evidence type="ECO:0000256" key="1">
    <source>
        <dbReference type="ARBA" id="ARBA00001798"/>
    </source>
</evidence>
<evidence type="ECO:0000256" key="10">
    <source>
        <dbReference type="ARBA" id="ARBA00022786"/>
    </source>
</evidence>
<accession>A0AAV6XE85</accession>
<comment type="catalytic activity">
    <reaction evidence="1">
        <text>[E2 ubiquitin-conjugating enzyme]-S-ubiquitinyl-L-cysteine + [acceptor protein]-L-lysine = [E2 ubiquitin-conjugating enzyme]-L-cysteine + [acceptor protein]-N(6)-ubiquitinyl-L-lysine.</text>
        <dbReference type="EC" id="2.3.2.31"/>
    </reaction>
</comment>
<dbReference type="Proteomes" id="UP000826271">
    <property type="component" value="Unassembled WGS sequence"/>
</dbReference>
<evidence type="ECO:0000313" key="17">
    <source>
        <dbReference type="Proteomes" id="UP000826271"/>
    </source>
</evidence>
<dbReference type="Gene3D" id="3.30.40.10">
    <property type="entry name" value="Zinc/RING finger domain, C3HC4 (zinc finger)"/>
    <property type="match status" value="1"/>
</dbReference>
<dbReference type="EMBL" id="WHWC01000007">
    <property type="protein sequence ID" value="KAG8379610.1"/>
    <property type="molecule type" value="Genomic_DNA"/>
</dbReference>
<keyword evidence="7" id="KW-0479">Metal-binding</keyword>
<dbReference type="InterPro" id="IPR031127">
    <property type="entry name" value="E3_UB_ligase_RBR"/>
</dbReference>
<evidence type="ECO:0000256" key="12">
    <source>
        <dbReference type="PROSITE-ProRule" id="PRU00175"/>
    </source>
</evidence>
<evidence type="ECO:0000259" key="15">
    <source>
        <dbReference type="PROSITE" id="PS51873"/>
    </source>
</evidence>
<feature type="region of interest" description="Disordered" evidence="13">
    <location>
        <begin position="29"/>
        <end position="54"/>
    </location>
</feature>
<dbReference type="Pfam" id="PF00097">
    <property type="entry name" value="zf-C3HC4"/>
    <property type="match status" value="1"/>
</dbReference>
<dbReference type="PROSITE" id="PS51873">
    <property type="entry name" value="TRIAD"/>
    <property type="match status" value="1"/>
</dbReference>
<evidence type="ECO:0000256" key="3">
    <source>
        <dbReference type="ARBA" id="ARBA00003976"/>
    </source>
</evidence>
<sequence length="265" mass="30121">MENQDDNTLDAKYAEELLLQDAILASLINPNSDGDDDDFSPSENSSKRQKLSIETGEPSSQFMCEICAENKDNDQTFIVQRCNHRFCKECISKHISVKLQKTPISNGIRFPCPGLDCEGVLDIETSKEIVAKDVLNMWGDAICESMIDNSERFYCPYKDCSSLLVNDGDEVVRESECPFCRRLFCAQCNVAWHSGVGCEEYMSLNENERRREDLMVHELAKRKKWQRCPRCVGISFAMHVEQLGLQLMVVASNQCPRVIGSSYFL</sequence>
<name>A0AAV6XE85_9LAMI</name>
<comment type="caution">
    <text evidence="16">The sequence shown here is derived from an EMBL/GenBank/DDBJ whole genome shotgun (WGS) entry which is preliminary data.</text>
</comment>
<dbReference type="CDD" id="cd22582">
    <property type="entry name" value="BRcat_RBR_unk"/>
    <property type="match status" value="1"/>
</dbReference>
<evidence type="ECO:0000256" key="4">
    <source>
        <dbReference type="ARBA" id="ARBA00005884"/>
    </source>
</evidence>
<comment type="function">
    <text evidence="3">Might act as an E3 ubiquitin-protein ligase, or as part of E3 complex, which accepts ubiquitin from specific E2 ubiquitin-conjugating enzymes and then transfers it to substrates.</text>
</comment>
<dbReference type="InterPro" id="IPR044066">
    <property type="entry name" value="TRIAD_supradom"/>
</dbReference>
<dbReference type="InterPro" id="IPR013083">
    <property type="entry name" value="Znf_RING/FYVE/PHD"/>
</dbReference>
<proteinExistence type="inferred from homology"/>
<comment type="cofactor">
    <cofactor evidence="2">
        <name>Zn(2+)</name>
        <dbReference type="ChEBI" id="CHEBI:29105"/>
    </cofactor>
</comment>
<dbReference type="PANTHER" id="PTHR11685">
    <property type="entry name" value="RBR FAMILY RING FINGER AND IBR DOMAIN-CONTAINING"/>
    <property type="match status" value="1"/>
</dbReference>
<dbReference type="PROSITE" id="PS00518">
    <property type="entry name" value="ZF_RING_1"/>
    <property type="match status" value="1"/>
</dbReference>
<dbReference type="FunFam" id="3.30.40.10:FF:000230">
    <property type="entry name" value="RBR-type E3 ubiquitin transferase"/>
    <property type="match status" value="1"/>
</dbReference>
<evidence type="ECO:0000259" key="14">
    <source>
        <dbReference type="PROSITE" id="PS50089"/>
    </source>
</evidence>
<organism evidence="16 17">
    <name type="scientific">Buddleja alternifolia</name>
    <dbReference type="NCBI Taxonomy" id="168488"/>
    <lineage>
        <taxon>Eukaryota</taxon>
        <taxon>Viridiplantae</taxon>
        <taxon>Streptophyta</taxon>
        <taxon>Embryophyta</taxon>
        <taxon>Tracheophyta</taxon>
        <taxon>Spermatophyta</taxon>
        <taxon>Magnoliopsida</taxon>
        <taxon>eudicotyledons</taxon>
        <taxon>Gunneridae</taxon>
        <taxon>Pentapetalae</taxon>
        <taxon>asterids</taxon>
        <taxon>lamiids</taxon>
        <taxon>Lamiales</taxon>
        <taxon>Scrophulariaceae</taxon>
        <taxon>Buddlejeae</taxon>
        <taxon>Buddleja</taxon>
    </lineage>
</organism>
<evidence type="ECO:0000256" key="5">
    <source>
        <dbReference type="ARBA" id="ARBA00012251"/>
    </source>
</evidence>
<keyword evidence="9 12" id="KW-0863">Zinc-finger</keyword>
<evidence type="ECO:0000256" key="8">
    <source>
        <dbReference type="ARBA" id="ARBA00022737"/>
    </source>
</evidence>
<dbReference type="InterPro" id="IPR001841">
    <property type="entry name" value="Znf_RING"/>
</dbReference>
<keyword evidence="6" id="KW-0808">Transferase</keyword>
<dbReference type="InterPro" id="IPR017907">
    <property type="entry name" value="Znf_RING_CS"/>
</dbReference>
<comment type="similarity">
    <text evidence="4">Belongs to the RBR family. Ariadne subfamily.</text>
</comment>
<evidence type="ECO:0000256" key="7">
    <source>
        <dbReference type="ARBA" id="ARBA00022723"/>
    </source>
</evidence>
<dbReference type="EC" id="2.3.2.31" evidence="5"/>
<dbReference type="InterPro" id="IPR002867">
    <property type="entry name" value="IBR_dom"/>
</dbReference>
<evidence type="ECO:0000256" key="13">
    <source>
        <dbReference type="SAM" id="MobiDB-lite"/>
    </source>
</evidence>
<evidence type="ECO:0000256" key="11">
    <source>
        <dbReference type="ARBA" id="ARBA00022833"/>
    </source>
</evidence>